<dbReference type="AlphaFoldDB" id="A0A0D7AT72"/>
<evidence type="ECO:0000313" key="1">
    <source>
        <dbReference type="EMBL" id="KIY54023.1"/>
    </source>
</evidence>
<organism evidence="1 2">
    <name type="scientific">Fistulina hepatica ATCC 64428</name>
    <dbReference type="NCBI Taxonomy" id="1128425"/>
    <lineage>
        <taxon>Eukaryota</taxon>
        <taxon>Fungi</taxon>
        <taxon>Dikarya</taxon>
        <taxon>Basidiomycota</taxon>
        <taxon>Agaricomycotina</taxon>
        <taxon>Agaricomycetes</taxon>
        <taxon>Agaricomycetidae</taxon>
        <taxon>Agaricales</taxon>
        <taxon>Fistulinaceae</taxon>
        <taxon>Fistulina</taxon>
    </lineage>
</organism>
<reference evidence="1 2" key="1">
    <citation type="journal article" date="2015" name="Fungal Genet. Biol.">
        <title>Evolution of novel wood decay mechanisms in Agaricales revealed by the genome sequences of Fistulina hepatica and Cylindrobasidium torrendii.</title>
        <authorList>
            <person name="Floudas D."/>
            <person name="Held B.W."/>
            <person name="Riley R."/>
            <person name="Nagy L.G."/>
            <person name="Koehler G."/>
            <person name="Ransdell A.S."/>
            <person name="Younus H."/>
            <person name="Chow J."/>
            <person name="Chiniquy J."/>
            <person name="Lipzen A."/>
            <person name="Tritt A."/>
            <person name="Sun H."/>
            <person name="Haridas S."/>
            <person name="LaButti K."/>
            <person name="Ohm R.A."/>
            <person name="Kues U."/>
            <person name="Blanchette R.A."/>
            <person name="Grigoriev I.V."/>
            <person name="Minto R.E."/>
            <person name="Hibbett D.S."/>
        </authorList>
    </citation>
    <scope>NUCLEOTIDE SEQUENCE [LARGE SCALE GENOMIC DNA]</scope>
    <source>
        <strain evidence="1 2">ATCC 64428</strain>
    </source>
</reference>
<gene>
    <name evidence="1" type="ORF">FISHEDRAFT_54820</name>
</gene>
<proteinExistence type="predicted"/>
<keyword evidence="2" id="KW-1185">Reference proteome</keyword>
<evidence type="ECO:0000313" key="2">
    <source>
        <dbReference type="Proteomes" id="UP000054144"/>
    </source>
</evidence>
<accession>A0A0D7AT72</accession>
<dbReference type="EMBL" id="KN881581">
    <property type="protein sequence ID" value="KIY54023.1"/>
    <property type="molecule type" value="Genomic_DNA"/>
</dbReference>
<sequence>MPESRPPDPGDTAVDRSHSGIVVRIDTIDSNSPPRPTKVFSETDESRTYARFILSWIPEKLSVRVFPLSKEPIYCGPVRVANLCVASRLDVPDGNAYDILRTFFHLKMHNDSGADIILHALKRTLIDVDPLHCGTNVGDVKLLGS</sequence>
<protein>
    <submittedName>
        <fullName evidence="1">Uncharacterized protein</fullName>
    </submittedName>
</protein>
<dbReference type="Proteomes" id="UP000054144">
    <property type="component" value="Unassembled WGS sequence"/>
</dbReference>
<name>A0A0D7AT72_9AGAR</name>